<feature type="compositionally biased region" description="Basic and acidic residues" evidence="1">
    <location>
        <begin position="40"/>
        <end position="56"/>
    </location>
</feature>
<evidence type="ECO:0000256" key="1">
    <source>
        <dbReference type="SAM" id="MobiDB-lite"/>
    </source>
</evidence>
<feature type="compositionally biased region" description="Basic and acidic residues" evidence="1">
    <location>
        <begin position="142"/>
        <end position="151"/>
    </location>
</feature>
<dbReference type="KEGG" id="pco:PHACADRAFT_30635"/>
<feature type="region of interest" description="Disordered" evidence="1">
    <location>
        <begin position="141"/>
        <end position="247"/>
    </location>
</feature>
<dbReference type="EMBL" id="JH930474">
    <property type="protein sequence ID" value="EKM53680.1"/>
    <property type="molecule type" value="Genomic_DNA"/>
</dbReference>
<feature type="compositionally biased region" description="Polar residues" evidence="1">
    <location>
        <begin position="224"/>
        <end position="241"/>
    </location>
</feature>
<feature type="compositionally biased region" description="Basic and acidic residues" evidence="1">
    <location>
        <begin position="21"/>
        <end position="32"/>
    </location>
</feature>
<organism evidence="2 3">
    <name type="scientific">Phanerochaete carnosa (strain HHB-10118-sp)</name>
    <name type="common">White-rot fungus</name>
    <name type="synonym">Peniophora carnosa</name>
    <dbReference type="NCBI Taxonomy" id="650164"/>
    <lineage>
        <taxon>Eukaryota</taxon>
        <taxon>Fungi</taxon>
        <taxon>Dikarya</taxon>
        <taxon>Basidiomycota</taxon>
        <taxon>Agaricomycotina</taxon>
        <taxon>Agaricomycetes</taxon>
        <taxon>Polyporales</taxon>
        <taxon>Phanerochaetaceae</taxon>
        <taxon>Phanerochaete</taxon>
    </lineage>
</organism>
<feature type="compositionally biased region" description="Acidic residues" evidence="1">
    <location>
        <begin position="205"/>
        <end position="219"/>
    </location>
</feature>
<feature type="region of interest" description="Disordered" evidence="1">
    <location>
        <begin position="1"/>
        <end position="79"/>
    </location>
</feature>
<dbReference type="RefSeq" id="XP_007397629.1">
    <property type="nucleotide sequence ID" value="XM_007397567.1"/>
</dbReference>
<gene>
    <name evidence="2" type="ORF">PHACADRAFT_30635</name>
</gene>
<protein>
    <submittedName>
        <fullName evidence="2">Uncharacterized protein</fullName>
    </submittedName>
</protein>
<reference evidence="2 3" key="1">
    <citation type="journal article" date="2012" name="BMC Genomics">
        <title>Comparative genomics of the white-rot fungi, Phanerochaete carnosa and P. chrysosporium, to elucidate the genetic basis of the distinct wood types they colonize.</title>
        <authorList>
            <person name="Suzuki H."/>
            <person name="MacDonald J."/>
            <person name="Syed K."/>
            <person name="Salamov A."/>
            <person name="Hori C."/>
            <person name="Aerts A."/>
            <person name="Henrissat B."/>
            <person name="Wiebenga A."/>
            <person name="vanKuyk P.A."/>
            <person name="Barry K."/>
            <person name="Lindquist E."/>
            <person name="LaButti K."/>
            <person name="Lapidus A."/>
            <person name="Lucas S."/>
            <person name="Coutinho P."/>
            <person name="Gong Y."/>
            <person name="Samejima M."/>
            <person name="Mahadevan R."/>
            <person name="Abou-Zaid M."/>
            <person name="de Vries R.P."/>
            <person name="Igarashi K."/>
            <person name="Yadav J.S."/>
            <person name="Grigoriev I.V."/>
            <person name="Master E.R."/>
        </authorList>
    </citation>
    <scope>NUCLEOTIDE SEQUENCE [LARGE SCALE GENOMIC DNA]</scope>
    <source>
        <strain evidence="2 3">HHB-10118-sp</strain>
    </source>
</reference>
<sequence length="351" mass="38785">MTIRGIVKHNNGSNARAALASHREKEEREERSRKRAQCTQEEREERSNKCVRHTQEEECPPAERSQVEDEEREEQKSHLLAQAKSQIGHCLQELLQIPPDQRNTQAKILRTLIESANIIQDDNGKLVEAISQAQERSIAETGAHEKVHGADLDVPASNSNSNNRKGKAKDEDNGEVVEGNDRFEEEEGDGEDEVEEGEVGNREDDEHEREEDELEDSEEDRLTNNHTANTSPGSIPVSQGRSRVRDADQRLSAFAQSRPGDIVARGPDRCANCLSKETCIFHKDDERCISCFTGKHGCPGKGTAMTAVRKGGQGAAVGRRLETQNSTCTKSVPRSDSLAASTAGKSPCSWP</sequence>
<dbReference type="HOGENOM" id="CLU_790125_0_0_1"/>
<proteinExistence type="predicted"/>
<evidence type="ECO:0000313" key="3">
    <source>
        <dbReference type="Proteomes" id="UP000008370"/>
    </source>
</evidence>
<accession>K5W3G9</accession>
<feature type="region of interest" description="Disordered" evidence="1">
    <location>
        <begin position="313"/>
        <end position="351"/>
    </location>
</feature>
<evidence type="ECO:0000313" key="2">
    <source>
        <dbReference type="EMBL" id="EKM53680.1"/>
    </source>
</evidence>
<name>K5W3G9_PHACS</name>
<dbReference type="GeneID" id="18919642"/>
<feature type="compositionally biased region" description="Acidic residues" evidence="1">
    <location>
        <begin position="183"/>
        <end position="198"/>
    </location>
</feature>
<dbReference type="AlphaFoldDB" id="K5W3G9"/>
<keyword evidence="3" id="KW-1185">Reference proteome</keyword>
<dbReference type="InParanoid" id="K5W3G9"/>
<dbReference type="Proteomes" id="UP000008370">
    <property type="component" value="Unassembled WGS sequence"/>
</dbReference>
<feature type="compositionally biased region" description="Polar residues" evidence="1">
    <location>
        <begin position="323"/>
        <end position="344"/>
    </location>
</feature>